<accession>A0A9D1DLR2</accession>
<dbReference type="SUPFAM" id="SSF63411">
    <property type="entry name" value="LuxS/MPP-like metallohydrolase"/>
    <property type="match status" value="2"/>
</dbReference>
<proteinExistence type="predicted"/>
<comment type="caution">
    <text evidence="3">The sequence shown here is derived from an EMBL/GenBank/DDBJ whole genome shotgun (WGS) entry which is preliminary data.</text>
</comment>
<dbReference type="Gene3D" id="3.30.830.10">
    <property type="entry name" value="Metalloenzyme, LuxS/M16 peptidase-like"/>
    <property type="match status" value="2"/>
</dbReference>
<feature type="domain" description="Peptidase M16 N-terminal" evidence="1">
    <location>
        <begin position="56"/>
        <end position="175"/>
    </location>
</feature>
<feature type="domain" description="Peptidase M16 C-terminal" evidence="2">
    <location>
        <begin position="182"/>
        <end position="358"/>
    </location>
</feature>
<dbReference type="AlphaFoldDB" id="A0A9D1DLR2"/>
<reference evidence="3" key="1">
    <citation type="submission" date="2020-10" db="EMBL/GenBank/DDBJ databases">
        <authorList>
            <person name="Gilroy R."/>
        </authorList>
    </citation>
    <scope>NUCLEOTIDE SEQUENCE</scope>
    <source>
        <strain evidence="3">ChiGjej3B3-7149</strain>
    </source>
</reference>
<dbReference type="InterPro" id="IPR011765">
    <property type="entry name" value="Pept_M16_N"/>
</dbReference>
<dbReference type="NCBIfam" id="NF047421">
    <property type="entry name" value="YfmH_fam"/>
    <property type="match status" value="1"/>
</dbReference>
<dbReference type="Pfam" id="PF00675">
    <property type="entry name" value="Peptidase_M16"/>
    <property type="match status" value="1"/>
</dbReference>
<dbReference type="Proteomes" id="UP000824238">
    <property type="component" value="Unassembled WGS sequence"/>
</dbReference>
<dbReference type="InterPro" id="IPR007863">
    <property type="entry name" value="Peptidase_M16_C"/>
</dbReference>
<gene>
    <name evidence="3" type="ORF">IAD36_06470</name>
</gene>
<evidence type="ECO:0000259" key="2">
    <source>
        <dbReference type="Pfam" id="PF05193"/>
    </source>
</evidence>
<sequence>MSLARTDYPNIDERLYSTVLENGLRVLVVPRPGFLKKYAFFAANYGGAARAFRLDGRRVETPEGVAHFLEHKLFDMPWGSALTALSAAGAQPNAYTSDFITAYHFECTEGFAENLGTLLEFVSTPYFTAESVAKERGIIGEEIGMAENEPNHALYYGLMRSLYERSPVRSSVVGTAESIARITPEVLTDCHRAFYAPSNMLLAVVGDVEPESVAEAARRALPAERAPVPEPDYGEIEPLSPFERRFSREMDVSAPQFMIGAKLPPGGGGDALLRKQLAAALALRALAGSSSPLYTSMYSEGLVRSLWNEADWGPCAAYAVIGGESREPERALERFCEAASAVAREGFEPAAFERCRRAEYGMRLRALGSAPALADTLARGSFAGCDALRAFALLPELAMEDCAAFVREYLRPERLALAVIQPLPRKD</sequence>
<name>A0A9D1DLR2_9FIRM</name>
<dbReference type="Pfam" id="PF05193">
    <property type="entry name" value="Peptidase_M16_C"/>
    <property type="match status" value="1"/>
</dbReference>
<organism evidence="3 4">
    <name type="scientific">Candidatus Scatomorpha intestinigallinarum</name>
    <dbReference type="NCBI Taxonomy" id="2840923"/>
    <lineage>
        <taxon>Bacteria</taxon>
        <taxon>Bacillati</taxon>
        <taxon>Bacillota</taxon>
        <taxon>Clostridia</taxon>
        <taxon>Eubacteriales</taxon>
        <taxon>Candidatus Scatomorpha</taxon>
    </lineage>
</organism>
<evidence type="ECO:0000313" key="4">
    <source>
        <dbReference type="Proteomes" id="UP000824238"/>
    </source>
</evidence>
<dbReference type="GO" id="GO:0046872">
    <property type="term" value="F:metal ion binding"/>
    <property type="evidence" value="ECO:0007669"/>
    <property type="project" value="InterPro"/>
</dbReference>
<evidence type="ECO:0000313" key="3">
    <source>
        <dbReference type="EMBL" id="HIR55214.1"/>
    </source>
</evidence>
<evidence type="ECO:0000259" key="1">
    <source>
        <dbReference type="Pfam" id="PF00675"/>
    </source>
</evidence>
<dbReference type="InterPro" id="IPR050361">
    <property type="entry name" value="MPP/UQCRC_Complex"/>
</dbReference>
<protein>
    <submittedName>
        <fullName evidence="3">Insulinase family protein</fullName>
    </submittedName>
</protein>
<reference evidence="3" key="2">
    <citation type="journal article" date="2021" name="PeerJ">
        <title>Extensive microbial diversity within the chicken gut microbiome revealed by metagenomics and culture.</title>
        <authorList>
            <person name="Gilroy R."/>
            <person name="Ravi A."/>
            <person name="Getino M."/>
            <person name="Pursley I."/>
            <person name="Horton D.L."/>
            <person name="Alikhan N.F."/>
            <person name="Baker D."/>
            <person name="Gharbi K."/>
            <person name="Hall N."/>
            <person name="Watson M."/>
            <person name="Adriaenssens E.M."/>
            <person name="Foster-Nyarko E."/>
            <person name="Jarju S."/>
            <person name="Secka A."/>
            <person name="Antonio M."/>
            <person name="Oren A."/>
            <person name="Chaudhuri R.R."/>
            <person name="La Ragione R."/>
            <person name="Hildebrand F."/>
            <person name="Pallen M.J."/>
        </authorList>
    </citation>
    <scope>NUCLEOTIDE SEQUENCE</scope>
    <source>
        <strain evidence="3">ChiGjej3B3-7149</strain>
    </source>
</reference>
<dbReference type="PANTHER" id="PTHR11851:SF134">
    <property type="entry name" value="ZINC-DEPENDENT PROTEASE"/>
    <property type="match status" value="1"/>
</dbReference>
<dbReference type="InterPro" id="IPR011249">
    <property type="entry name" value="Metalloenz_LuxS/M16"/>
</dbReference>
<dbReference type="EMBL" id="DVHH01000157">
    <property type="protein sequence ID" value="HIR55214.1"/>
    <property type="molecule type" value="Genomic_DNA"/>
</dbReference>
<dbReference type="PANTHER" id="PTHR11851">
    <property type="entry name" value="METALLOPROTEASE"/>
    <property type="match status" value="1"/>
</dbReference>